<sequence>MNEDIYVENFSGGNDSLKIQAAINYARNHAGKNVKLGNRDYVITAPIIIKQGVKLLFDYGTKFVVEGNFRVVEIQQNASLEGAYIAINDPAFDSEVIYLDGKYKYYNTWNRTHIRDINIVNWHSSHKGIGLSLFSGGAGHEISYVQFENIKIAGLKIGMKLVAKRPSSGMSWINANRFLSLSLDDCIEMISMTSSSTIPYEISGNRFRDLQIQPTSITTKILRVSGQFNYFDGMVWDISSIPHNNPVIDLTSYSMDTTLDIPSVPDGRIIDNGYRNKVNL</sequence>
<dbReference type="OrthoDB" id="2436694at2"/>
<accession>A0A1C4CW40</accession>
<organism evidence="1 2">
    <name type="scientific">[Bacillus] enclensis</name>
    <dbReference type="NCBI Taxonomy" id="1402860"/>
    <lineage>
        <taxon>Bacteria</taxon>
        <taxon>Bacillati</taxon>
        <taxon>Bacillota</taxon>
        <taxon>Bacilli</taxon>
        <taxon>Bacillales</taxon>
        <taxon>Bacillaceae</taxon>
        <taxon>Rossellomorea</taxon>
    </lineage>
</organism>
<dbReference type="InterPro" id="IPR012334">
    <property type="entry name" value="Pectin_lyas_fold"/>
</dbReference>
<name>A0A1C4CW40_9BACI</name>
<gene>
    <name evidence="1" type="ORF">GA0061094_3300</name>
</gene>
<dbReference type="RefSeq" id="WP_141687742.1">
    <property type="nucleotide sequence ID" value="NZ_FMAU01000004.1"/>
</dbReference>
<dbReference type="Gene3D" id="2.160.20.10">
    <property type="entry name" value="Single-stranded right-handed beta-helix, Pectin lyase-like"/>
    <property type="match status" value="1"/>
</dbReference>
<dbReference type="Proteomes" id="UP000181997">
    <property type="component" value="Unassembled WGS sequence"/>
</dbReference>
<evidence type="ECO:0000313" key="2">
    <source>
        <dbReference type="Proteomes" id="UP000181997"/>
    </source>
</evidence>
<dbReference type="InterPro" id="IPR011050">
    <property type="entry name" value="Pectin_lyase_fold/virulence"/>
</dbReference>
<evidence type="ECO:0008006" key="3">
    <source>
        <dbReference type="Google" id="ProtNLM"/>
    </source>
</evidence>
<protein>
    <recommendedName>
        <fullName evidence="3">Pectate lyase superfamily protein</fullName>
    </recommendedName>
</protein>
<dbReference type="AlphaFoldDB" id="A0A1C4CW40"/>
<dbReference type="EMBL" id="FMAU01000004">
    <property type="protein sequence ID" value="SCC23306.1"/>
    <property type="molecule type" value="Genomic_DNA"/>
</dbReference>
<proteinExistence type="predicted"/>
<dbReference type="SUPFAM" id="SSF51126">
    <property type="entry name" value="Pectin lyase-like"/>
    <property type="match status" value="1"/>
</dbReference>
<keyword evidence="2" id="KW-1185">Reference proteome</keyword>
<reference evidence="2" key="1">
    <citation type="submission" date="2016-08" db="EMBL/GenBank/DDBJ databases">
        <authorList>
            <person name="Varghese N."/>
            <person name="Submissions Spin"/>
        </authorList>
    </citation>
    <scope>NUCLEOTIDE SEQUENCE [LARGE SCALE GENOMIC DNA]</scope>
    <source>
        <strain evidence="2">SGD-1123</strain>
    </source>
</reference>
<evidence type="ECO:0000313" key="1">
    <source>
        <dbReference type="EMBL" id="SCC23306.1"/>
    </source>
</evidence>